<dbReference type="RefSeq" id="XP_066659389.1">
    <property type="nucleotide sequence ID" value="XM_066803752.1"/>
</dbReference>
<evidence type="ECO:0000313" key="4">
    <source>
        <dbReference type="Proteomes" id="UP001360953"/>
    </source>
</evidence>
<feature type="chain" id="PRO_5046694987" evidence="2">
    <location>
        <begin position="18"/>
        <end position="388"/>
    </location>
</feature>
<feature type="region of interest" description="Disordered" evidence="1">
    <location>
        <begin position="163"/>
        <end position="351"/>
    </location>
</feature>
<feature type="signal peptide" evidence="2">
    <location>
        <begin position="1"/>
        <end position="17"/>
    </location>
</feature>
<evidence type="ECO:0000256" key="2">
    <source>
        <dbReference type="SAM" id="SignalP"/>
    </source>
</evidence>
<feature type="compositionally biased region" description="Gly residues" evidence="1">
    <location>
        <begin position="231"/>
        <end position="244"/>
    </location>
</feature>
<feature type="compositionally biased region" description="Basic and acidic residues" evidence="1">
    <location>
        <begin position="290"/>
        <end position="307"/>
    </location>
</feature>
<dbReference type="EMBL" id="JBBPEH010000001">
    <property type="protein sequence ID" value="KAK7544154.1"/>
    <property type="molecule type" value="Genomic_DNA"/>
</dbReference>
<evidence type="ECO:0000256" key="1">
    <source>
        <dbReference type="SAM" id="MobiDB-lite"/>
    </source>
</evidence>
<sequence length="388" mass="41837">MRLLNLLSFGLMGFAAAFPMASPNLDPEEVALAKRQDQRTSQAPDPKSLVPFTVTDFKFSGTANLFDVAFRVQNINTNIVILCTAKSSVRTGGVWFNCDRTMTKFRVYADINDFNGQNGRITLELFWKHIPFALTQATDAIFISYGYGIFEVQCVTGIQDVTPPPLNNQPGTQPVTQPVTQPENNQLNTATNPPPPTTNTNQVADQKTQQPGGTTPVDTTKKTTTDTTNNNGGGGTGGGTGNGQGRRLKSKRQTTTTNTTPVDNTKKPAVAPATVGEQKTQQQNTQPLDTTKKPETKPVDTTKKTESTTDNVPTTPNNNQQLTSTDQTQNNNQLNQLPPPPTTEAVNVPPDSGLNPQAYFVEVTCNGLGAIAVVVQDVIEGDTQQVPF</sequence>
<protein>
    <submittedName>
        <fullName evidence="3">Uncharacterized protein</fullName>
    </submittedName>
</protein>
<feature type="compositionally biased region" description="Low complexity" evidence="1">
    <location>
        <begin position="308"/>
        <end position="336"/>
    </location>
</feature>
<comment type="caution">
    <text evidence="3">The sequence shown here is derived from an EMBL/GenBank/DDBJ whole genome shotgun (WGS) entry which is preliminary data.</text>
</comment>
<keyword evidence="4" id="KW-1185">Reference proteome</keyword>
<feature type="compositionally biased region" description="Polar residues" evidence="1">
    <location>
        <begin position="277"/>
        <end position="289"/>
    </location>
</feature>
<feature type="compositionally biased region" description="Polar residues" evidence="1">
    <location>
        <begin position="168"/>
        <end position="187"/>
    </location>
</feature>
<gene>
    <name evidence="3" type="ORF">J3D65DRAFT_682143</name>
</gene>
<reference evidence="3 4" key="1">
    <citation type="submission" date="2024-04" db="EMBL/GenBank/DDBJ databases">
        <title>Phyllosticta paracitricarpa is synonymous to the EU quarantine fungus P. citricarpa based on phylogenomic analyses.</title>
        <authorList>
            <consortium name="Lawrence Berkeley National Laboratory"/>
            <person name="Van ingen-buijs V.A."/>
            <person name="Van westerhoven A.C."/>
            <person name="Haridas S."/>
            <person name="Skiadas P."/>
            <person name="Martin F."/>
            <person name="Groenewald J.Z."/>
            <person name="Crous P.W."/>
            <person name="Seidl M.F."/>
        </authorList>
    </citation>
    <scope>NUCLEOTIDE SEQUENCE [LARGE SCALE GENOMIC DNA]</scope>
    <source>
        <strain evidence="3 4">CPC 17464</strain>
    </source>
</reference>
<dbReference type="GeneID" id="92036658"/>
<keyword evidence="2" id="KW-0732">Signal</keyword>
<evidence type="ECO:0000313" key="3">
    <source>
        <dbReference type="EMBL" id="KAK7544154.1"/>
    </source>
</evidence>
<accession>A0ABR1M8G1</accession>
<proteinExistence type="predicted"/>
<dbReference type="Proteomes" id="UP001360953">
    <property type="component" value="Unassembled WGS sequence"/>
</dbReference>
<organism evidence="3 4">
    <name type="scientific">Phyllosticta citribraziliensis</name>
    <dbReference type="NCBI Taxonomy" id="989973"/>
    <lineage>
        <taxon>Eukaryota</taxon>
        <taxon>Fungi</taxon>
        <taxon>Dikarya</taxon>
        <taxon>Ascomycota</taxon>
        <taxon>Pezizomycotina</taxon>
        <taxon>Dothideomycetes</taxon>
        <taxon>Dothideomycetes incertae sedis</taxon>
        <taxon>Botryosphaeriales</taxon>
        <taxon>Phyllostictaceae</taxon>
        <taxon>Phyllosticta</taxon>
    </lineage>
</organism>
<name>A0ABR1M8G1_9PEZI</name>